<keyword evidence="2" id="KW-1185">Reference proteome</keyword>
<dbReference type="RefSeq" id="WP_169659265.1">
    <property type="nucleotide sequence ID" value="NZ_JABANE010000084.1"/>
</dbReference>
<sequence>MQFKRYCKTLSLANDPSLIKDYKKVHAKGQAWKEITEGMKEVGILDMEIYLHRNQLFMIMDTVADFDHEARMKELATKPRQSEWETFVSRFQVADADADADSKWELMERIYEIEQEEDYDALSGQVKEISKLQQTQEA</sequence>
<dbReference type="InterPro" id="IPR008000">
    <property type="entry name" value="Rham/fucose_mutarotase"/>
</dbReference>
<organism evidence="1 2">
    <name type="scientific">Flammeovirga aprica JL-4</name>
    <dbReference type="NCBI Taxonomy" id="694437"/>
    <lineage>
        <taxon>Bacteria</taxon>
        <taxon>Pseudomonadati</taxon>
        <taxon>Bacteroidota</taxon>
        <taxon>Cytophagia</taxon>
        <taxon>Cytophagales</taxon>
        <taxon>Flammeovirgaceae</taxon>
        <taxon>Flammeovirga</taxon>
    </lineage>
</organism>
<accession>A0A7X9RYD3</accession>
<comment type="caution">
    <text evidence="1">The sequence shown here is derived from an EMBL/GenBank/DDBJ whole genome shotgun (WGS) entry which is preliminary data.</text>
</comment>
<dbReference type="Proteomes" id="UP000576082">
    <property type="component" value="Unassembled WGS sequence"/>
</dbReference>
<dbReference type="EMBL" id="JABANE010000084">
    <property type="protein sequence ID" value="NME71042.1"/>
    <property type="molecule type" value="Genomic_DNA"/>
</dbReference>
<dbReference type="GO" id="GO:0016857">
    <property type="term" value="F:racemase and epimerase activity, acting on carbohydrates and derivatives"/>
    <property type="evidence" value="ECO:0007669"/>
    <property type="project" value="InterPro"/>
</dbReference>
<dbReference type="AlphaFoldDB" id="A0A7X9RYD3"/>
<dbReference type="PANTHER" id="PTHR43239:SF1">
    <property type="entry name" value="UPF0734 PROTEIN DDB_G0273871_DDB_G0273177"/>
    <property type="match status" value="1"/>
</dbReference>
<evidence type="ECO:0000313" key="1">
    <source>
        <dbReference type="EMBL" id="NME71042.1"/>
    </source>
</evidence>
<gene>
    <name evidence="1" type="ORF">HHU12_23945</name>
</gene>
<dbReference type="SUPFAM" id="SSF54909">
    <property type="entry name" value="Dimeric alpha+beta barrel"/>
    <property type="match status" value="1"/>
</dbReference>
<dbReference type="PANTHER" id="PTHR43239">
    <property type="entry name" value="UPF0734 PROTEIN DDB_G0273871/DDB_G0273177"/>
    <property type="match status" value="1"/>
</dbReference>
<name>A0A7X9RYD3_9BACT</name>
<protein>
    <submittedName>
        <fullName evidence="1">L-rhamnose mutarotase</fullName>
    </submittedName>
</protein>
<proteinExistence type="predicted"/>
<reference evidence="1 2" key="1">
    <citation type="submission" date="2020-04" db="EMBL/GenBank/DDBJ databases">
        <title>Flammeovirga sp. SR4, a novel species isolated from seawater.</title>
        <authorList>
            <person name="Wang X."/>
        </authorList>
    </citation>
    <scope>NUCLEOTIDE SEQUENCE [LARGE SCALE GENOMIC DNA]</scope>
    <source>
        <strain evidence="1 2">ATCC 23126</strain>
    </source>
</reference>
<dbReference type="Gene3D" id="3.30.70.100">
    <property type="match status" value="1"/>
</dbReference>
<dbReference type="InterPro" id="IPR011008">
    <property type="entry name" value="Dimeric_a/b-barrel"/>
</dbReference>
<evidence type="ECO:0000313" key="2">
    <source>
        <dbReference type="Proteomes" id="UP000576082"/>
    </source>
</evidence>
<dbReference type="Pfam" id="PF05336">
    <property type="entry name" value="rhaM"/>
    <property type="match status" value="1"/>
</dbReference>
<dbReference type="InterPro" id="IPR052996">
    <property type="entry name" value="Carb_Metab_Mutarotase"/>
</dbReference>